<sequence length="58" mass="6708">MAHDCWVCWQTPERLARTASENRNCEDDLNSYSPGRAVLLSLFADTLLMLSFIRFVRS</sequence>
<gene>
    <name evidence="2" type="ORF">TCNE_LOCUS19507</name>
</gene>
<dbReference type="AlphaFoldDB" id="A0A183VFI6"/>
<evidence type="ECO:0000313" key="4">
    <source>
        <dbReference type="WBParaSite" id="TCNE_0001951001-mRNA-1"/>
    </source>
</evidence>
<evidence type="ECO:0000313" key="2">
    <source>
        <dbReference type="EMBL" id="VDM50828.1"/>
    </source>
</evidence>
<name>A0A183VFI6_TOXCA</name>
<dbReference type="Proteomes" id="UP000050794">
    <property type="component" value="Unassembled WGS sequence"/>
</dbReference>
<proteinExistence type="predicted"/>
<evidence type="ECO:0000313" key="3">
    <source>
        <dbReference type="Proteomes" id="UP000050794"/>
    </source>
</evidence>
<protein>
    <submittedName>
        <fullName evidence="4">Inner membrane protein</fullName>
    </submittedName>
</protein>
<reference evidence="4" key="1">
    <citation type="submission" date="2016-06" db="UniProtKB">
        <authorList>
            <consortium name="WormBaseParasite"/>
        </authorList>
    </citation>
    <scope>IDENTIFICATION</scope>
</reference>
<organism evidence="3 4">
    <name type="scientific">Toxocara canis</name>
    <name type="common">Canine roundworm</name>
    <dbReference type="NCBI Taxonomy" id="6265"/>
    <lineage>
        <taxon>Eukaryota</taxon>
        <taxon>Metazoa</taxon>
        <taxon>Ecdysozoa</taxon>
        <taxon>Nematoda</taxon>
        <taxon>Chromadorea</taxon>
        <taxon>Rhabditida</taxon>
        <taxon>Spirurina</taxon>
        <taxon>Ascaridomorpha</taxon>
        <taxon>Ascaridoidea</taxon>
        <taxon>Toxocaridae</taxon>
        <taxon>Toxocara</taxon>
    </lineage>
</organism>
<keyword evidence="1" id="KW-1133">Transmembrane helix</keyword>
<keyword evidence="1" id="KW-0472">Membrane</keyword>
<reference evidence="2 3" key="2">
    <citation type="submission" date="2018-11" db="EMBL/GenBank/DDBJ databases">
        <authorList>
            <consortium name="Pathogen Informatics"/>
        </authorList>
    </citation>
    <scope>NUCLEOTIDE SEQUENCE [LARGE SCALE GENOMIC DNA]</scope>
</reference>
<feature type="transmembrane region" description="Helical" evidence="1">
    <location>
        <begin position="37"/>
        <end position="56"/>
    </location>
</feature>
<evidence type="ECO:0000256" key="1">
    <source>
        <dbReference type="SAM" id="Phobius"/>
    </source>
</evidence>
<keyword evidence="3" id="KW-1185">Reference proteome</keyword>
<dbReference type="WBParaSite" id="TCNE_0001951001-mRNA-1">
    <property type="protein sequence ID" value="TCNE_0001951001-mRNA-1"/>
    <property type="gene ID" value="TCNE_0001951001"/>
</dbReference>
<accession>A0A183VFI6</accession>
<dbReference type="EMBL" id="UYWY01027026">
    <property type="protein sequence ID" value="VDM50828.1"/>
    <property type="molecule type" value="Genomic_DNA"/>
</dbReference>
<keyword evidence="1" id="KW-0812">Transmembrane</keyword>